<reference evidence="2" key="1">
    <citation type="submission" date="2021-12" db="EMBL/GenBank/DDBJ databases">
        <authorList>
            <person name="Zaccaron A."/>
            <person name="Stergiopoulos I."/>
        </authorList>
    </citation>
    <scope>NUCLEOTIDE SEQUENCE</scope>
    <source>
        <strain evidence="2">Race5_Kim</strain>
    </source>
</reference>
<sequence>MARRRKNNSQHNFGNEKSELPGSGSQSEKLELAANHYRGSSVDTHKSELSPDGQVLELEDPNGVQRKGTGLSETGVNTPHPGR</sequence>
<proteinExistence type="predicted"/>
<dbReference type="GeneID" id="71992285"/>
<dbReference type="AlphaFoldDB" id="A0A9Q8PID3"/>
<organism evidence="2 3">
    <name type="scientific">Passalora fulva</name>
    <name type="common">Tomato leaf mold</name>
    <name type="synonym">Cladosporium fulvum</name>
    <dbReference type="NCBI Taxonomy" id="5499"/>
    <lineage>
        <taxon>Eukaryota</taxon>
        <taxon>Fungi</taxon>
        <taxon>Dikarya</taxon>
        <taxon>Ascomycota</taxon>
        <taxon>Pezizomycotina</taxon>
        <taxon>Dothideomycetes</taxon>
        <taxon>Dothideomycetidae</taxon>
        <taxon>Mycosphaerellales</taxon>
        <taxon>Mycosphaerellaceae</taxon>
        <taxon>Fulvia</taxon>
    </lineage>
</organism>
<dbReference type="KEGG" id="ffu:CLAFUR5_12407"/>
<evidence type="ECO:0000313" key="3">
    <source>
        <dbReference type="Proteomes" id="UP000756132"/>
    </source>
</evidence>
<protein>
    <submittedName>
        <fullName evidence="2">Uncharacterized protein</fullName>
    </submittedName>
</protein>
<feature type="region of interest" description="Disordered" evidence="1">
    <location>
        <begin position="1"/>
        <end position="83"/>
    </location>
</feature>
<name>A0A9Q8PID3_PASFU</name>
<gene>
    <name evidence="2" type="ORF">CLAFUR5_12407</name>
</gene>
<accession>A0A9Q8PID3</accession>
<evidence type="ECO:0000256" key="1">
    <source>
        <dbReference type="SAM" id="MobiDB-lite"/>
    </source>
</evidence>
<dbReference type="RefSeq" id="XP_047767321.1">
    <property type="nucleotide sequence ID" value="XM_047911555.1"/>
</dbReference>
<dbReference type="EMBL" id="CP090172">
    <property type="protein sequence ID" value="UJO22955.1"/>
    <property type="molecule type" value="Genomic_DNA"/>
</dbReference>
<evidence type="ECO:0000313" key="2">
    <source>
        <dbReference type="EMBL" id="UJO22955.1"/>
    </source>
</evidence>
<reference evidence="2" key="2">
    <citation type="journal article" date="2022" name="Microb. Genom.">
        <title>A chromosome-scale genome assembly of the tomato pathogen Cladosporium fulvum reveals a compartmentalized genome architecture and the presence of a dispensable chromosome.</title>
        <authorList>
            <person name="Zaccaron A.Z."/>
            <person name="Chen L.H."/>
            <person name="Samaras A."/>
            <person name="Stergiopoulos I."/>
        </authorList>
    </citation>
    <scope>NUCLEOTIDE SEQUENCE</scope>
    <source>
        <strain evidence="2">Race5_Kim</strain>
    </source>
</reference>
<keyword evidence="3" id="KW-1185">Reference proteome</keyword>
<dbReference type="Proteomes" id="UP000756132">
    <property type="component" value="Chromosome 10"/>
</dbReference>